<evidence type="ECO:0000313" key="11">
    <source>
        <dbReference type="Proteomes" id="UP000075902"/>
    </source>
</evidence>
<sequence>MVLASSSPLPSVDRGVKDELVEEELYSANYIPPGEDLDDDARGSSDDDSFIAEMYNAIMRKPQRPYTQSKIEQEYISNEMYHLLDLSKYRRQRYLCEMCGKMVSDIVSHIVSHKQEARYACPHCPVRMTHSANMMRHVQAVHERRIVKTCKPCGKGFTHKNGYDSHMVRNET</sequence>
<dbReference type="STRING" id="34690.A0A182TDK4"/>
<dbReference type="VEuPathDB" id="VectorBase:AMEC000398"/>
<evidence type="ECO:0000313" key="10">
    <source>
        <dbReference type="EnsemblMetazoa" id="AMEC000398-PA"/>
    </source>
</evidence>
<dbReference type="PROSITE" id="PS00028">
    <property type="entry name" value="ZINC_FINGER_C2H2_1"/>
    <property type="match status" value="1"/>
</dbReference>
<dbReference type="AlphaFoldDB" id="A0A182TDK4"/>
<keyword evidence="11" id="KW-1185">Reference proteome</keyword>
<evidence type="ECO:0000256" key="8">
    <source>
        <dbReference type="ARBA" id="ARBA00037948"/>
    </source>
</evidence>
<proteinExistence type="inferred from homology"/>
<protein>
    <recommendedName>
        <fullName evidence="9">C2H2-type domain-containing protein</fullName>
    </recommendedName>
</protein>
<feature type="domain" description="C2H2-type" evidence="9">
    <location>
        <begin position="121"/>
        <end position="142"/>
    </location>
</feature>
<dbReference type="Proteomes" id="UP000075902">
    <property type="component" value="Unassembled WGS sequence"/>
</dbReference>
<dbReference type="SMART" id="SM00355">
    <property type="entry name" value="ZnF_C2H2"/>
    <property type="match status" value="3"/>
</dbReference>
<evidence type="ECO:0000256" key="6">
    <source>
        <dbReference type="ARBA" id="ARBA00023125"/>
    </source>
</evidence>
<evidence type="ECO:0000256" key="7">
    <source>
        <dbReference type="ARBA" id="ARBA00023242"/>
    </source>
</evidence>
<dbReference type="PANTHER" id="PTHR24388">
    <property type="entry name" value="ZINC FINGER PROTEIN"/>
    <property type="match status" value="1"/>
</dbReference>
<comment type="similarity">
    <text evidence="8">Belongs to the snail C2H2-type zinc-finger protein family.</text>
</comment>
<evidence type="ECO:0000256" key="2">
    <source>
        <dbReference type="ARBA" id="ARBA00022723"/>
    </source>
</evidence>
<dbReference type="PANTHER" id="PTHR24388:SF54">
    <property type="entry name" value="PROTEIN ESCARGOT"/>
    <property type="match status" value="1"/>
</dbReference>
<evidence type="ECO:0000256" key="5">
    <source>
        <dbReference type="ARBA" id="ARBA00022833"/>
    </source>
</evidence>
<evidence type="ECO:0000256" key="3">
    <source>
        <dbReference type="ARBA" id="ARBA00022737"/>
    </source>
</evidence>
<comment type="subcellular location">
    <subcellularLocation>
        <location evidence="1">Nucleus</location>
    </subcellularLocation>
</comment>
<name>A0A182TDK4_9DIPT</name>
<dbReference type="GO" id="GO:0000981">
    <property type="term" value="F:DNA-binding transcription factor activity, RNA polymerase II-specific"/>
    <property type="evidence" value="ECO:0007669"/>
    <property type="project" value="TreeGrafter"/>
</dbReference>
<accession>A0A182TDK4</accession>
<keyword evidence="2" id="KW-0479">Metal-binding</keyword>
<dbReference type="SUPFAM" id="SSF57667">
    <property type="entry name" value="beta-beta-alpha zinc fingers"/>
    <property type="match status" value="1"/>
</dbReference>
<dbReference type="GO" id="GO:0005634">
    <property type="term" value="C:nucleus"/>
    <property type="evidence" value="ECO:0007669"/>
    <property type="project" value="UniProtKB-SubCell"/>
</dbReference>
<dbReference type="Gene3D" id="3.30.160.60">
    <property type="entry name" value="Classic Zinc Finger"/>
    <property type="match status" value="1"/>
</dbReference>
<dbReference type="InterPro" id="IPR036236">
    <property type="entry name" value="Znf_C2H2_sf"/>
</dbReference>
<keyword evidence="3" id="KW-0677">Repeat</keyword>
<evidence type="ECO:0000256" key="1">
    <source>
        <dbReference type="ARBA" id="ARBA00004123"/>
    </source>
</evidence>
<evidence type="ECO:0000256" key="4">
    <source>
        <dbReference type="ARBA" id="ARBA00022771"/>
    </source>
</evidence>
<dbReference type="GO" id="GO:0000978">
    <property type="term" value="F:RNA polymerase II cis-regulatory region sequence-specific DNA binding"/>
    <property type="evidence" value="ECO:0007669"/>
    <property type="project" value="TreeGrafter"/>
</dbReference>
<keyword evidence="4" id="KW-0863">Zinc-finger</keyword>
<reference evidence="11" key="1">
    <citation type="submission" date="2014-01" db="EMBL/GenBank/DDBJ databases">
        <title>The Genome Sequence of Anopheles melas CM1001059_A (V2).</title>
        <authorList>
            <consortium name="The Broad Institute Genomics Platform"/>
            <person name="Neafsey D.E."/>
            <person name="Besansky N."/>
            <person name="Howell P."/>
            <person name="Walton C."/>
            <person name="Young S.K."/>
            <person name="Zeng Q."/>
            <person name="Gargeya S."/>
            <person name="Fitzgerald M."/>
            <person name="Haas B."/>
            <person name="Abouelleil A."/>
            <person name="Allen A.W."/>
            <person name="Alvarado L."/>
            <person name="Arachchi H.M."/>
            <person name="Berlin A.M."/>
            <person name="Chapman S.B."/>
            <person name="Gainer-Dewar J."/>
            <person name="Goldberg J."/>
            <person name="Griggs A."/>
            <person name="Gujja S."/>
            <person name="Hansen M."/>
            <person name="Howarth C."/>
            <person name="Imamovic A."/>
            <person name="Ireland A."/>
            <person name="Larimer J."/>
            <person name="McCowan C."/>
            <person name="Murphy C."/>
            <person name="Pearson M."/>
            <person name="Poon T.W."/>
            <person name="Priest M."/>
            <person name="Roberts A."/>
            <person name="Saif S."/>
            <person name="Shea T."/>
            <person name="Sisk P."/>
            <person name="Sykes S."/>
            <person name="Wortman J."/>
            <person name="Nusbaum C."/>
            <person name="Birren B."/>
        </authorList>
    </citation>
    <scope>NUCLEOTIDE SEQUENCE [LARGE SCALE GENOMIC DNA]</scope>
    <source>
        <strain evidence="11">CM1001059</strain>
    </source>
</reference>
<dbReference type="InterPro" id="IPR013087">
    <property type="entry name" value="Znf_C2H2_type"/>
</dbReference>
<reference evidence="10" key="2">
    <citation type="submission" date="2020-05" db="UniProtKB">
        <authorList>
            <consortium name="EnsemblMetazoa"/>
        </authorList>
    </citation>
    <scope>IDENTIFICATION</scope>
    <source>
        <strain evidence="10">CM1001059</strain>
    </source>
</reference>
<dbReference type="EnsemblMetazoa" id="AMEC000398-RA">
    <property type="protein sequence ID" value="AMEC000398-PA"/>
    <property type="gene ID" value="AMEC000398"/>
</dbReference>
<dbReference type="InterPro" id="IPR050527">
    <property type="entry name" value="Snail/Krueppel_Znf"/>
</dbReference>
<dbReference type="GO" id="GO:0008270">
    <property type="term" value="F:zinc ion binding"/>
    <property type="evidence" value="ECO:0007669"/>
    <property type="project" value="UniProtKB-KW"/>
</dbReference>
<keyword evidence="5" id="KW-0862">Zinc</keyword>
<dbReference type="Pfam" id="PF12874">
    <property type="entry name" value="zf-met"/>
    <property type="match status" value="1"/>
</dbReference>
<evidence type="ECO:0000259" key="9">
    <source>
        <dbReference type="PROSITE" id="PS00028"/>
    </source>
</evidence>
<keyword evidence="6" id="KW-0238">DNA-binding</keyword>
<keyword evidence="7" id="KW-0539">Nucleus</keyword>
<organism evidence="10 11">
    <name type="scientific">Anopheles melas</name>
    <dbReference type="NCBI Taxonomy" id="34690"/>
    <lineage>
        <taxon>Eukaryota</taxon>
        <taxon>Metazoa</taxon>
        <taxon>Ecdysozoa</taxon>
        <taxon>Arthropoda</taxon>
        <taxon>Hexapoda</taxon>
        <taxon>Insecta</taxon>
        <taxon>Pterygota</taxon>
        <taxon>Neoptera</taxon>
        <taxon>Endopterygota</taxon>
        <taxon>Diptera</taxon>
        <taxon>Nematocera</taxon>
        <taxon>Culicoidea</taxon>
        <taxon>Culicidae</taxon>
        <taxon>Anophelinae</taxon>
        <taxon>Anopheles</taxon>
    </lineage>
</organism>